<dbReference type="Proteomes" id="UP001596379">
    <property type="component" value="Unassembled WGS sequence"/>
</dbReference>
<name>A0ABW2J4Z3_9BURK</name>
<proteinExistence type="predicted"/>
<evidence type="ECO:0000313" key="2">
    <source>
        <dbReference type="Proteomes" id="UP001596379"/>
    </source>
</evidence>
<reference evidence="2" key="1">
    <citation type="journal article" date="2019" name="Int. J. Syst. Evol. Microbiol.">
        <title>The Global Catalogue of Microorganisms (GCM) 10K type strain sequencing project: providing services to taxonomists for standard genome sequencing and annotation.</title>
        <authorList>
            <consortium name="The Broad Institute Genomics Platform"/>
            <consortium name="The Broad Institute Genome Sequencing Center for Infectious Disease"/>
            <person name="Wu L."/>
            <person name="Ma J."/>
        </authorList>
    </citation>
    <scope>NUCLEOTIDE SEQUENCE [LARGE SCALE GENOMIC DNA]</scope>
    <source>
        <strain evidence="2">CCUG 36956</strain>
    </source>
</reference>
<organism evidence="1 2">
    <name type="scientific">Herminiimonas aquatilis</name>
    <dbReference type="NCBI Taxonomy" id="345342"/>
    <lineage>
        <taxon>Bacteria</taxon>
        <taxon>Pseudomonadati</taxon>
        <taxon>Pseudomonadota</taxon>
        <taxon>Betaproteobacteria</taxon>
        <taxon>Burkholderiales</taxon>
        <taxon>Oxalobacteraceae</taxon>
        <taxon>Herminiimonas</taxon>
    </lineage>
</organism>
<accession>A0ABW2J4Z3</accession>
<dbReference type="RefSeq" id="WP_382233142.1">
    <property type="nucleotide sequence ID" value="NZ_JBHTCC010000001.1"/>
</dbReference>
<gene>
    <name evidence="1" type="ORF">ACFQO0_06195</name>
</gene>
<dbReference type="EMBL" id="JBHTCC010000001">
    <property type="protein sequence ID" value="MFC7298020.1"/>
    <property type="molecule type" value="Genomic_DNA"/>
</dbReference>
<sequence length="52" mass="5546">MINIIKFSSCIGMIAAAAWFAVAPVFAAVLTGILSLSVFMITFLPVSIDRQV</sequence>
<comment type="caution">
    <text evidence="1">The sequence shown here is derived from an EMBL/GenBank/DDBJ whole genome shotgun (WGS) entry which is preliminary data.</text>
</comment>
<protein>
    <submittedName>
        <fullName evidence="1">Uncharacterized protein</fullName>
    </submittedName>
</protein>
<keyword evidence="2" id="KW-1185">Reference proteome</keyword>
<evidence type="ECO:0000313" key="1">
    <source>
        <dbReference type="EMBL" id="MFC7298020.1"/>
    </source>
</evidence>